<dbReference type="EMBL" id="JAJEPU010000008">
    <property type="protein sequence ID" value="MCC2164102.1"/>
    <property type="molecule type" value="Genomic_DNA"/>
</dbReference>
<feature type="region of interest" description="Disordered" evidence="1">
    <location>
        <begin position="308"/>
        <end position="421"/>
    </location>
</feature>
<sequence length="481" mass="51999">MGECYNPYPKLPKNIRQIGERDPVLKLYVEDYVNTYLRRLYPTGGQDLRVGLLLGENREEDGVPYLFVDGALEIEGASIGGEKVEFSEELWKKAYRDMEQMFPRRIVLGWFLCGAPGAMLSPLNYWKQHGTYFSGKNQLMYVNSGLEGEEAVYTASEDGFYKLRGYNIYYEKNQMMQDYMVSRKDARRIESQTRDGVIRDFRKKMEENQVKAGKRRSLTGTLGTACGVLSLVVLAGGVVMVNNYHKMQQMEAVLASVVPEGSAGDWTRILRAKTGQAVGSQAGGTADEVEIEHVPGEVYPTLAEIQLGDAGDDSANSSDSSNSSNSLSSSGNAGSDERSGMSGMDGAEGSGQSANGAQTESLSLSVESPGASSVSSVSSSSSEPDSSDLSGSQNSSNSSNNSSEQNLSASSGSQSQQVQQVSIPSNAISHVVQTGETLYGICMDRYHSLANLETICAWNQLGDGSHLSVGQKIYLPPEINP</sequence>
<name>A0AAE3DJG9_9FIRM</name>
<evidence type="ECO:0000313" key="4">
    <source>
        <dbReference type="EMBL" id="MCC2164102.1"/>
    </source>
</evidence>
<gene>
    <name evidence="4" type="ORF">LKD32_04240</name>
</gene>
<dbReference type="Proteomes" id="UP001198962">
    <property type="component" value="Unassembled WGS sequence"/>
</dbReference>
<organism evidence="4 5">
    <name type="scientific">Brotaphodocola catenula</name>
    <dbReference type="NCBI Taxonomy" id="2885361"/>
    <lineage>
        <taxon>Bacteria</taxon>
        <taxon>Bacillati</taxon>
        <taxon>Bacillota</taxon>
        <taxon>Clostridia</taxon>
        <taxon>Lachnospirales</taxon>
        <taxon>Lachnospiraceae</taxon>
        <taxon>Brotaphodocola</taxon>
    </lineage>
</organism>
<evidence type="ECO:0000313" key="5">
    <source>
        <dbReference type="Proteomes" id="UP001198962"/>
    </source>
</evidence>
<evidence type="ECO:0000256" key="1">
    <source>
        <dbReference type="SAM" id="MobiDB-lite"/>
    </source>
</evidence>
<keyword evidence="2" id="KW-0812">Transmembrane</keyword>
<evidence type="ECO:0000259" key="3">
    <source>
        <dbReference type="PROSITE" id="PS51782"/>
    </source>
</evidence>
<dbReference type="Pfam" id="PF01476">
    <property type="entry name" value="LysM"/>
    <property type="match status" value="1"/>
</dbReference>
<feature type="compositionally biased region" description="Low complexity" evidence="1">
    <location>
        <begin position="361"/>
        <end position="421"/>
    </location>
</feature>
<comment type="caution">
    <text evidence="4">The sequence shown here is derived from an EMBL/GenBank/DDBJ whole genome shotgun (WGS) entry which is preliminary data.</text>
</comment>
<dbReference type="InterPro" id="IPR036779">
    <property type="entry name" value="LysM_dom_sf"/>
</dbReference>
<dbReference type="SMART" id="SM00257">
    <property type="entry name" value="LysM"/>
    <property type="match status" value="1"/>
</dbReference>
<keyword evidence="5" id="KW-1185">Reference proteome</keyword>
<keyword evidence="2" id="KW-0472">Membrane</keyword>
<feature type="transmembrane region" description="Helical" evidence="2">
    <location>
        <begin position="106"/>
        <end position="126"/>
    </location>
</feature>
<evidence type="ECO:0000256" key="2">
    <source>
        <dbReference type="SAM" id="Phobius"/>
    </source>
</evidence>
<proteinExistence type="predicted"/>
<keyword evidence="2" id="KW-1133">Transmembrane helix</keyword>
<feature type="domain" description="LysM" evidence="3">
    <location>
        <begin position="428"/>
        <end position="475"/>
    </location>
</feature>
<feature type="transmembrane region" description="Helical" evidence="2">
    <location>
        <begin position="222"/>
        <end position="241"/>
    </location>
</feature>
<dbReference type="InterPro" id="IPR018392">
    <property type="entry name" value="LysM"/>
</dbReference>
<reference evidence="4" key="1">
    <citation type="submission" date="2021-10" db="EMBL/GenBank/DDBJ databases">
        <title>Anaerobic single-cell dispensing facilitates the cultivation of human gut bacteria.</title>
        <authorList>
            <person name="Afrizal A."/>
        </authorList>
    </citation>
    <scope>NUCLEOTIDE SEQUENCE</scope>
    <source>
        <strain evidence="4">CLA-AA-H274</strain>
    </source>
</reference>
<dbReference type="AlphaFoldDB" id="A0AAE3DJG9"/>
<feature type="compositionally biased region" description="Low complexity" evidence="1">
    <location>
        <begin position="308"/>
        <end position="334"/>
    </location>
</feature>
<dbReference type="RefSeq" id="WP_308450825.1">
    <property type="nucleotide sequence ID" value="NZ_JAJEPU010000008.1"/>
</dbReference>
<dbReference type="PROSITE" id="PS51782">
    <property type="entry name" value="LYSM"/>
    <property type="match status" value="1"/>
</dbReference>
<dbReference type="CDD" id="cd00118">
    <property type="entry name" value="LysM"/>
    <property type="match status" value="1"/>
</dbReference>
<feature type="compositionally biased region" description="Polar residues" evidence="1">
    <location>
        <begin position="350"/>
        <end position="360"/>
    </location>
</feature>
<protein>
    <submittedName>
        <fullName evidence="4">LysM peptidoglycan-binding domain-containing protein</fullName>
    </submittedName>
</protein>
<accession>A0AAE3DJG9</accession>
<dbReference type="SUPFAM" id="SSF54106">
    <property type="entry name" value="LysM domain"/>
    <property type="match status" value="1"/>
</dbReference>
<dbReference type="Gene3D" id="3.10.350.10">
    <property type="entry name" value="LysM domain"/>
    <property type="match status" value="1"/>
</dbReference>